<keyword evidence="2" id="KW-0812">Transmembrane</keyword>
<feature type="transmembrane region" description="Helical" evidence="2">
    <location>
        <begin position="195"/>
        <end position="213"/>
    </location>
</feature>
<gene>
    <name evidence="3" type="ORF">CYCCA115_LOCUS21764</name>
</gene>
<feature type="region of interest" description="Disordered" evidence="1">
    <location>
        <begin position="1"/>
        <end position="55"/>
    </location>
</feature>
<feature type="transmembrane region" description="Helical" evidence="2">
    <location>
        <begin position="289"/>
        <end position="311"/>
    </location>
</feature>
<feature type="transmembrane region" description="Helical" evidence="2">
    <location>
        <begin position="162"/>
        <end position="183"/>
    </location>
</feature>
<comment type="caution">
    <text evidence="3">The sequence shown here is derived from an EMBL/GenBank/DDBJ whole genome shotgun (WGS) entry which is preliminary data.</text>
</comment>
<dbReference type="Proteomes" id="UP001295423">
    <property type="component" value="Unassembled WGS sequence"/>
</dbReference>
<dbReference type="PANTHER" id="PTHR33802:SF2">
    <property type="entry name" value="EF-HAND DOMAIN-CONTAINING PROTEIN"/>
    <property type="match status" value="1"/>
</dbReference>
<evidence type="ECO:0000313" key="3">
    <source>
        <dbReference type="EMBL" id="CAJ1966181.1"/>
    </source>
</evidence>
<sequence length="396" mass="44402">MSPTSIDSADSVPRTDPRQQSQSPSMFSPVGDPTRYSVSVDDDDSNGNGHEEEDFIHFPTSPVQHVLADQDLHDSSWQHFDDDIAEPPRLRLESDMNAPLLLQNGNRRHPTPLNGLNYLNFITYCANCFVSFNVGVRGLGSQLPKSVDVFLEVQTLITPARWAYILWAPILVFEAIFAIAQLLPYYRARPIIQQGTGYFFFWTCLVQTVWTLAFAFEKFIVSFVAVLCALISMACLLASQHYYRVRGKKSLVEYWLFRFPFYLHCGWLILSSVVQFSILFRYLTSNIGVQLAADVVALGAMLPPATFFLTGQPSGPDFVIPLVIIWSYIGIALPLHNPSDTLLATYDHSDIVAVRDSAYFFACTVGLMLIPRVVIWAFQEFCTINVVELGDASTGV</sequence>
<evidence type="ECO:0000256" key="2">
    <source>
        <dbReference type="SAM" id="Phobius"/>
    </source>
</evidence>
<protein>
    <submittedName>
        <fullName evidence="3">Uncharacterized protein</fullName>
    </submittedName>
</protein>
<proteinExistence type="predicted"/>
<feature type="transmembrane region" description="Helical" evidence="2">
    <location>
        <begin position="259"/>
        <end position="283"/>
    </location>
</feature>
<feature type="transmembrane region" description="Helical" evidence="2">
    <location>
        <begin position="357"/>
        <end position="378"/>
    </location>
</feature>
<evidence type="ECO:0000256" key="1">
    <source>
        <dbReference type="SAM" id="MobiDB-lite"/>
    </source>
</evidence>
<dbReference type="EMBL" id="CAKOGP040002259">
    <property type="protein sequence ID" value="CAJ1966181.1"/>
    <property type="molecule type" value="Genomic_DNA"/>
</dbReference>
<keyword evidence="2" id="KW-0472">Membrane</keyword>
<dbReference type="PANTHER" id="PTHR33802">
    <property type="entry name" value="SI:CH211-161H7.5-RELATED"/>
    <property type="match status" value="1"/>
</dbReference>
<evidence type="ECO:0000313" key="4">
    <source>
        <dbReference type="Proteomes" id="UP001295423"/>
    </source>
</evidence>
<dbReference type="AlphaFoldDB" id="A0AAD2G8L3"/>
<reference evidence="3" key="1">
    <citation type="submission" date="2023-08" db="EMBL/GenBank/DDBJ databases">
        <authorList>
            <person name="Audoor S."/>
            <person name="Bilcke G."/>
        </authorList>
    </citation>
    <scope>NUCLEOTIDE SEQUENCE</scope>
</reference>
<feature type="transmembrane region" description="Helical" evidence="2">
    <location>
        <begin position="219"/>
        <end position="238"/>
    </location>
</feature>
<keyword evidence="2" id="KW-1133">Transmembrane helix</keyword>
<name>A0AAD2G8L3_9STRA</name>
<accession>A0AAD2G8L3</accession>
<organism evidence="3 4">
    <name type="scientific">Cylindrotheca closterium</name>
    <dbReference type="NCBI Taxonomy" id="2856"/>
    <lineage>
        <taxon>Eukaryota</taxon>
        <taxon>Sar</taxon>
        <taxon>Stramenopiles</taxon>
        <taxon>Ochrophyta</taxon>
        <taxon>Bacillariophyta</taxon>
        <taxon>Bacillariophyceae</taxon>
        <taxon>Bacillariophycidae</taxon>
        <taxon>Bacillariales</taxon>
        <taxon>Bacillariaceae</taxon>
        <taxon>Cylindrotheca</taxon>
    </lineage>
</organism>
<keyword evidence="4" id="KW-1185">Reference proteome</keyword>
<feature type="transmembrane region" description="Helical" evidence="2">
    <location>
        <begin position="318"/>
        <end position="337"/>
    </location>
</feature>